<feature type="transmembrane region" description="Helical" evidence="8">
    <location>
        <begin position="313"/>
        <end position="329"/>
    </location>
</feature>
<evidence type="ECO:0000256" key="2">
    <source>
        <dbReference type="ARBA" id="ARBA00022475"/>
    </source>
</evidence>
<evidence type="ECO:0000313" key="11">
    <source>
        <dbReference type="Proteomes" id="UP000185479"/>
    </source>
</evidence>
<feature type="transmembrane region" description="Helical" evidence="8">
    <location>
        <begin position="175"/>
        <end position="199"/>
    </location>
</feature>
<dbReference type="EMBL" id="BJNB01000002">
    <property type="protein sequence ID" value="GEB96799.1"/>
    <property type="molecule type" value="Genomic_DNA"/>
</dbReference>
<dbReference type="Proteomes" id="UP000185479">
    <property type="component" value="Chromosome"/>
</dbReference>
<evidence type="ECO:0000313" key="10">
    <source>
        <dbReference type="EMBL" id="GEB96799.1"/>
    </source>
</evidence>
<keyword evidence="2" id="KW-1003">Cell membrane</keyword>
<dbReference type="KEGG" id="cfc:CFLV_07085"/>
<evidence type="ECO:0000313" key="12">
    <source>
        <dbReference type="Proteomes" id="UP000315353"/>
    </source>
</evidence>
<evidence type="ECO:0000256" key="8">
    <source>
        <dbReference type="SAM" id="Phobius"/>
    </source>
</evidence>
<organism evidence="9 11">
    <name type="scientific">Corynebacterium flavescens</name>
    <dbReference type="NCBI Taxonomy" id="28028"/>
    <lineage>
        <taxon>Bacteria</taxon>
        <taxon>Bacillati</taxon>
        <taxon>Actinomycetota</taxon>
        <taxon>Actinomycetes</taxon>
        <taxon>Mycobacteriales</taxon>
        <taxon>Corynebacteriaceae</taxon>
        <taxon>Corynebacterium</taxon>
    </lineage>
</organism>
<dbReference type="EMBL" id="CP009246">
    <property type="protein sequence ID" value="APT86972.1"/>
    <property type="molecule type" value="Genomic_DNA"/>
</dbReference>
<evidence type="ECO:0000256" key="1">
    <source>
        <dbReference type="ARBA" id="ARBA00004651"/>
    </source>
</evidence>
<comment type="subcellular location">
    <subcellularLocation>
        <location evidence="1">Cell membrane</location>
        <topology evidence="1">Multi-pass membrane protein</topology>
    </subcellularLocation>
</comment>
<dbReference type="GeneID" id="82880479"/>
<evidence type="ECO:0000256" key="5">
    <source>
        <dbReference type="ARBA" id="ARBA00022989"/>
    </source>
</evidence>
<evidence type="ECO:0000256" key="6">
    <source>
        <dbReference type="ARBA" id="ARBA00023136"/>
    </source>
</evidence>
<comment type="similarity">
    <text evidence="7">Belongs to the glycosyltransferase 87 family.</text>
</comment>
<dbReference type="RefSeq" id="WP_075729925.1">
    <property type="nucleotide sequence ID" value="NZ_BJNB01000002.1"/>
</dbReference>
<proteinExistence type="inferred from homology"/>
<dbReference type="AlphaFoldDB" id="A0A1L7CMA8"/>
<feature type="transmembrane region" description="Helical" evidence="8">
    <location>
        <begin position="206"/>
        <end position="224"/>
    </location>
</feature>
<dbReference type="STRING" id="28028.CFLV_07085"/>
<dbReference type="Pfam" id="PF09594">
    <property type="entry name" value="GT87"/>
    <property type="match status" value="1"/>
</dbReference>
<protein>
    <submittedName>
        <fullName evidence="9">Arabinofuranosyl transferase</fullName>
    </submittedName>
</protein>
<evidence type="ECO:0000313" key="9">
    <source>
        <dbReference type="EMBL" id="APT86972.1"/>
    </source>
</evidence>
<feature type="transmembrane region" description="Helical" evidence="8">
    <location>
        <begin position="9"/>
        <end position="28"/>
    </location>
</feature>
<feature type="transmembrane region" description="Helical" evidence="8">
    <location>
        <begin position="289"/>
        <end position="307"/>
    </location>
</feature>
<feature type="transmembrane region" description="Helical" evidence="8">
    <location>
        <begin position="365"/>
        <end position="387"/>
    </location>
</feature>
<feature type="transmembrane region" description="Helical" evidence="8">
    <location>
        <begin position="63"/>
        <end position="80"/>
    </location>
</feature>
<reference evidence="10 12" key="2">
    <citation type="submission" date="2019-06" db="EMBL/GenBank/DDBJ databases">
        <title>Whole genome shotgun sequence of Corynebacterium flavescens NBRC 14136.</title>
        <authorList>
            <person name="Hosoyama A."/>
            <person name="Uohara A."/>
            <person name="Ohji S."/>
            <person name="Ichikawa N."/>
        </authorList>
    </citation>
    <scope>NUCLEOTIDE SEQUENCE [LARGE SCALE GENOMIC DNA]</scope>
    <source>
        <strain evidence="10 12">NBRC 14136</strain>
    </source>
</reference>
<feature type="transmembrane region" description="Helical" evidence="8">
    <location>
        <begin position="87"/>
        <end position="104"/>
    </location>
</feature>
<evidence type="ECO:0000256" key="4">
    <source>
        <dbReference type="ARBA" id="ARBA00022692"/>
    </source>
</evidence>
<evidence type="ECO:0000256" key="7">
    <source>
        <dbReference type="ARBA" id="ARBA00024033"/>
    </source>
</evidence>
<gene>
    <name evidence="10" type="ORF">CFL01nite_02940</name>
    <name evidence="9" type="ORF">CFLV_07085</name>
</gene>
<dbReference type="InterPro" id="IPR018584">
    <property type="entry name" value="GT87"/>
</dbReference>
<keyword evidence="11" id="KW-1185">Reference proteome</keyword>
<dbReference type="Proteomes" id="UP000315353">
    <property type="component" value="Unassembled WGS sequence"/>
</dbReference>
<accession>A0A1L7CMA8</accession>
<feature type="transmembrane region" description="Helical" evidence="8">
    <location>
        <begin position="261"/>
        <end position="282"/>
    </location>
</feature>
<feature type="transmembrane region" description="Helical" evidence="8">
    <location>
        <begin position="134"/>
        <end position="155"/>
    </location>
</feature>
<dbReference type="GO" id="GO:0005886">
    <property type="term" value="C:plasma membrane"/>
    <property type="evidence" value="ECO:0007669"/>
    <property type="project" value="UniProtKB-SubCell"/>
</dbReference>
<keyword evidence="6 8" id="KW-0472">Membrane</keyword>
<evidence type="ECO:0000256" key="3">
    <source>
        <dbReference type="ARBA" id="ARBA00022679"/>
    </source>
</evidence>
<keyword evidence="4 8" id="KW-0812">Transmembrane</keyword>
<reference evidence="9 11" key="1">
    <citation type="submission" date="2014-08" db="EMBL/GenBank/DDBJ databases">
        <title>Complete genome sequence of Corynebacterium flavescens OJ8(T)(=DSM 20296(T)), isolated from cheese.</title>
        <authorList>
            <person name="Ruckert C."/>
            <person name="Albersmeier A."/>
            <person name="Winkler A."/>
            <person name="Kalinowski J."/>
        </authorList>
    </citation>
    <scope>NUCLEOTIDE SEQUENCE [LARGE SCALE GENOMIC DNA]</scope>
    <source>
        <strain evidence="9 11">OJ8</strain>
    </source>
</reference>
<keyword evidence="3 9" id="KW-0808">Transferase</keyword>
<name>A0A1L7CMA8_CORFL</name>
<sequence>MNNQALLRAAAWPAAVIVVFQRVFILALNGTLTDDFTTVHSAIRRFIDGQEVYEQAYTHVDPLYLYSPGATLILSPLGLGSFEAVRAIFIVCNAAAIIAALALLTRLVGHSLRGALFPSAIALAFLSESVTNTLAFTNINGLLFLALVGFLWGVIRGDETNTSLSAPARRRWRWVAGVCIGLAILIKPQFAPLLFLPLVRKDWRSILVGLAIPVLSNLIAWPLVADSSAYLSKLVPYLGTTRDFANSSWEGVRAYFDVGPWLYYPLWLAFAALVAAAIVMLLRWRDRDNTLWVMSTAGIILLGVFFLSSLGQQYYSMWLFPLLFTAFLPRSIFHTWGAWLAAFLFLAPLDWSSNVAPDLGRWANFFAGTVGWGLLIVVSAATVFGWWQRDKRQG</sequence>
<dbReference type="GO" id="GO:0016758">
    <property type="term" value="F:hexosyltransferase activity"/>
    <property type="evidence" value="ECO:0007669"/>
    <property type="project" value="InterPro"/>
</dbReference>
<keyword evidence="5 8" id="KW-1133">Transmembrane helix</keyword>